<comment type="caution">
    <text evidence="1">The sequence shown here is derived from an EMBL/GenBank/DDBJ whole genome shotgun (WGS) entry which is preliminary data.</text>
</comment>
<accession>A0ABV2I4E2</accession>
<proteinExistence type="predicted"/>
<keyword evidence="2" id="KW-1185">Reference proteome</keyword>
<evidence type="ECO:0000313" key="2">
    <source>
        <dbReference type="Proteomes" id="UP001549036"/>
    </source>
</evidence>
<protein>
    <recommendedName>
        <fullName evidence="3">Secreted protein</fullName>
    </recommendedName>
</protein>
<sequence>MDAATAAVMVLLLCSGGDPAICKPVNTATRVFASLGECRTSLAIELAGDPSGRMIGRCKVVDPTVTGSLPAGYTTVTVTHGGRAVRYIVPHKK</sequence>
<dbReference type="EMBL" id="JBEPLM010000020">
    <property type="protein sequence ID" value="MET3597182.1"/>
    <property type="molecule type" value="Genomic_DNA"/>
</dbReference>
<name>A0ABV2I4E2_9HYPH</name>
<reference evidence="1 2" key="1">
    <citation type="submission" date="2024-06" db="EMBL/GenBank/DDBJ databases">
        <title>Genomic Encyclopedia of Type Strains, Phase IV (KMG-IV): sequencing the most valuable type-strain genomes for metagenomic binning, comparative biology and taxonomic classification.</title>
        <authorList>
            <person name="Goeker M."/>
        </authorList>
    </citation>
    <scope>NUCLEOTIDE SEQUENCE [LARGE SCALE GENOMIC DNA]</scope>
    <source>
        <strain evidence="1 2">DSM 29846</strain>
    </source>
</reference>
<evidence type="ECO:0008006" key="3">
    <source>
        <dbReference type="Google" id="ProtNLM"/>
    </source>
</evidence>
<dbReference type="RefSeq" id="WP_126098491.1">
    <property type="nucleotide sequence ID" value="NZ_JBEPLM010000020.1"/>
</dbReference>
<dbReference type="Proteomes" id="UP001549036">
    <property type="component" value="Unassembled WGS sequence"/>
</dbReference>
<evidence type="ECO:0000313" key="1">
    <source>
        <dbReference type="EMBL" id="MET3597182.1"/>
    </source>
</evidence>
<gene>
    <name evidence="1" type="ORF">ABID26_006606</name>
</gene>
<organism evidence="1 2">
    <name type="scientific">Mesorhizobium shonense</name>
    <dbReference type="NCBI Taxonomy" id="1209948"/>
    <lineage>
        <taxon>Bacteria</taxon>
        <taxon>Pseudomonadati</taxon>
        <taxon>Pseudomonadota</taxon>
        <taxon>Alphaproteobacteria</taxon>
        <taxon>Hyphomicrobiales</taxon>
        <taxon>Phyllobacteriaceae</taxon>
        <taxon>Mesorhizobium</taxon>
    </lineage>
</organism>